<evidence type="ECO:0000256" key="3">
    <source>
        <dbReference type="SAM" id="Phobius"/>
    </source>
</evidence>
<accession>A0ABY6MBZ4</accession>
<feature type="transmembrane region" description="Helical" evidence="3">
    <location>
        <begin position="27"/>
        <end position="49"/>
    </location>
</feature>
<dbReference type="RefSeq" id="WP_264697406.1">
    <property type="nucleotide sequence ID" value="NZ_CP087831.1"/>
</dbReference>
<reference evidence="4" key="1">
    <citation type="journal article" date="2022" name="BMC Microbiol.">
        <title>Whole genome sequencing of Moraxella bovis strains from North America reveals two genotypes with different genetic determinants.</title>
        <authorList>
            <person name="Wynn E.L."/>
            <person name="Hille M.M."/>
            <person name="Loy J.D."/>
            <person name="Schuller G."/>
            <person name="Kuhn K.L."/>
            <person name="Dickey A.M."/>
            <person name="Bono J.L."/>
            <person name="Clawson M.L."/>
        </authorList>
    </citation>
    <scope>NUCLEOTIDE SEQUENCE</scope>
    <source>
        <strain evidence="4">SAM102599</strain>
    </source>
</reference>
<keyword evidence="3" id="KW-1133">Transmembrane helix</keyword>
<evidence type="ECO:0000256" key="1">
    <source>
        <dbReference type="SAM" id="Coils"/>
    </source>
</evidence>
<keyword evidence="3" id="KW-0812">Transmembrane</keyword>
<keyword evidence="5" id="KW-1185">Reference proteome</keyword>
<evidence type="ECO:0000313" key="4">
    <source>
        <dbReference type="EMBL" id="UZA04809.1"/>
    </source>
</evidence>
<feature type="compositionally biased region" description="Low complexity" evidence="2">
    <location>
        <begin position="1"/>
        <end position="14"/>
    </location>
</feature>
<evidence type="ECO:0000256" key="2">
    <source>
        <dbReference type="SAM" id="MobiDB-lite"/>
    </source>
</evidence>
<keyword evidence="4" id="KW-0614">Plasmid</keyword>
<evidence type="ECO:0000313" key="5">
    <source>
        <dbReference type="Proteomes" id="UP001163632"/>
    </source>
</evidence>
<evidence type="ECO:0008006" key="6">
    <source>
        <dbReference type="Google" id="ProtNLM"/>
    </source>
</evidence>
<gene>
    <name evidence="4" type="ORF">LP092_15130</name>
</gene>
<dbReference type="Proteomes" id="UP001163632">
    <property type="component" value="Plasmid unnamed1"/>
</dbReference>
<proteinExistence type="predicted"/>
<name>A0ABY6MBZ4_MORBO</name>
<sequence length="342" mass="38524">MTDTTNNTSNTNTTKSKQSYPKKQPNYMLWGGIIAGSFLLIVIITYFVLVSSAKKQRLAAQAAAEAQAAETQNMQQHTQSPVYLDYFKNNPEGWYFKSNPLEHLVMNTIENSIASSQYNAIEMLKAPNGAELRFGTPEYNMFIQDIQTQTLNNLNSKYRTENKNGYGFLYKKDINGEYILITDPQDITEIEENTAHFINGLITAKITQLPAPAPAEVVEQTPPLSDVQKQRYETLIEKQKSWNQDLRRENKELKEKIAQTENQVHQILQKLEDSPNANQALKATMMPASTNVKVQAVMGGKAWVKDKNGKLHILEVGSILPDSALRIAEIQENTGLVMVTPR</sequence>
<organism evidence="4 5">
    <name type="scientific">Moraxella bovis</name>
    <dbReference type="NCBI Taxonomy" id="476"/>
    <lineage>
        <taxon>Bacteria</taxon>
        <taxon>Pseudomonadati</taxon>
        <taxon>Pseudomonadota</taxon>
        <taxon>Gammaproteobacteria</taxon>
        <taxon>Moraxellales</taxon>
        <taxon>Moraxellaceae</taxon>
        <taxon>Moraxella</taxon>
    </lineage>
</organism>
<feature type="coiled-coil region" evidence="1">
    <location>
        <begin position="232"/>
        <end position="270"/>
    </location>
</feature>
<dbReference type="EMBL" id="CP087831">
    <property type="protein sequence ID" value="UZA04809.1"/>
    <property type="molecule type" value="Genomic_DNA"/>
</dbReference>
<feature type="region of interest" description="Disordered" evidence="2">
    <location>
        <begin position="1"/>
        <end position="21"/>
    </location>
</feature>
<keyword evidence="1" id="KW-0175">Coiled coil</keyword>
<protein>
    <recommendedName>
        <fullName evidence="6">DUF4340 domain-containing protein</fullName>
    </recommendedName>
</protein>
<geneLocation type="plasmid" evidence="4 5">
    <name>unnamed1</name>
</geneLocation>
<keyword evidence="3" id="KW-0472">Membrane</keyword>